<protein>
    <submittedName>
        <fullName evidence="3">Enoyl-CoA hydratase-related protein</fullName>
    </submittedName>
</protein>
<sequence>MIVERDGAVAVLTIDRPKRRNALDTEAKKSLRTALESVAAAPDVRAVVLTGAGGSFCSGQDLAEHAALLKADPAHATDTVEADYAPIVKALASMPKPVIAAVQGTCVGAGLALALACDLRVFADDAHLATAFTAIGFTCDTGLSLTLPGSVGESRAKELLLLGEPFTPAQAVTWGIAGQVVPGPEVQERARALAAKLAAGPTRAYAETKHLLSTAPLSTVLHHEAQAQARLALTADHAEAVTAFVSKSKPDFRGN</sequence>
<evidence type="ECO:0000313" key="4">
    <source>
        <dbReference type="Proteomes" id="UP001501074"/>
    </source>
</evidence>
<dbReference type="RefSeq" id="WP_231486023.1">
    <property type="nucleotide sequence ID" value="NZ_BAAAZO010000011.1"/>
</dbReference>
<evidence type="ECO:0000256" key="2">
    <source>
        <dbReference type="RuleBase" id="RU003707"/>
    </source>
</evidence>
<keyword evidence="4" id="KW-1185">Reference proteome</keyword>
<dbReference type="EMBL" id="BAAAZO010000011">
    <property type="protein sequence ID" value="GAA3629889.1"/>
    <property type="molecule type" value="Genomic_DNA"/>
</dbReference>
<dbReference type="PROSITE" id="PS00166">
    <property type="entry name" value="ENOYL_COA_HYDRATASE"/>
    <property type="match status" value="1"/>
</dbReference>
<dbReference type="Pfam" id="PF00378">
    <property type="entry name" value="ECH_1"/>
    <property type="match status" value="1"/>
</dbReference>
<proteinExistence type="inferred from homology"/>
<accession>A0ABP7ADG5</accession>
<dbReference type="InterPro" id="IPR014748">
    <property type="entry name" value="Enoyl-CoA_hydra_C"/>
</dbReference>
<dbReference type="Gene3D" id="1.10.12.10">
    <property type="entry name" value="Lyase 2-enoyl-coa Hydratase, Chain A, domain 2"/>
    <property type="match status" value="1"/>
</dbReference>
<dbReference type="InterPro" id="IPR001753">
    <property type="entry name" value="Enoyl-CoA_hydra/iso"/>
</dbReference>
<dbReference type="SUPFAM" id="SSF52096">
    <property type="entry name" value="ClpP/crotonase"/>
    <property type="match status" value="1"/>
</dbReference>
<dbReference type="PANTHER" id="PTHR43459:SF1">
    <property type="entry name" value="EG:BACN32G11.4 PROTEIN"/>
    <property type="match status" value="1"/>
</dbReference>
<evidence type="ECO:0000313" key="3">
    <source>
        <dbReference type="EMBL" id="GAA3629889.1"/>
    </source>
</evidence>
<dbReference type="Proteomes" id="UP001501074">
    <property type="component" value="Unassembled WGS sequence"/>
</dbReference>
<gene>
    <name evidence="3" type="ORF">GCM10022223_54420</name>
</gene>
<comment type="caution">
    <text evidence="3">The sequence shown here is derived from an EMBL/GenBank/DDBJ whole genome shotgun (WGS) entry which is preliminary data.</text>
</comment>
<organism evidence="3 4">
    <name type="scientific">Kineosporia mesophila</name>
    <dbReference type="NCBI Taxonomy" id="566012"/>
    <lineage>
        <taxon>Bacteria</taxon>
        <taxon>Bacillati</taxon>
        <taxon>Actinomycetota</taxon>
        <taxon>Actinomycetes</taxon>
        <taxon>Kineosporiales</taxon>
        <taxon>Kineosporiaceae</taxon>
        <taxon>Kineosporia</taxon>
    </lineage>
</organism>
<evidence type="ECO:0000256" key="1">
    <source>
        <dbReference type="ARBA" id="ARBA00005254"/>
    </source>
</evidence>
<dbReference type="Gene3D" id="3.90.226.10">
    <property type="entry name" value="2-enoyl-CoA Hydratase, Chain A, domain 1"/>
    <property type="match status" value="1"/>
</dbReference>
<dbReference type="InterPro" id="IPR018376">
    <property type="entry name" value="Enoyl-CoA_hyd/isom_CS"/>
</dbReference>
<name>A0ABP7ADG5_9ACTN</name>
<dbReference type="PANTHER" id="PTHR43459">
    <property type="entry name" value="ENOYL-COA HYDRATASE"/>
    <property type="match status" value="1"/>
</dbReference>
<dbReference type="CDD" id="cd06558">
    <property type="entry name" value="crotonase-like"/>
    <property type="match status" value="1"/>
</dbReference>
<dbReference type="InterPro" id="IPR029045">
    <property type="entry name" value="ClpP/crotonase-like_dom_sf"/>
</dbReference>
<comment type="similarity">
    <text evidence="1 2">Belongs to the enoyl-CoA hydratase/isomerase family.</text>
</comment>
<reference evidence="4" key="1">
    <citation type="journal article" date="2019" name="Int. J. Syst. Evol. Microbiol.">
        <title>The Global Catalogue of Microorganisms (GCM) 10K type strain sequencing project: providing services to taxonomists for standard genome sequencing and annotation.</title>
        <authorList>
            <consortium name="The Broad Institute Genomics Platform"/>
            <consortium name="The Broad Institute Genome Sequencing Center for Infectious Disease"/>
            <person name="Wu L."/>
            <person name="Ma J."/>
        </authorList>
    </citation>
    <scope>NUCLEOTIDE SEQUENCE [LARGE SCALE GENOMIC DNA]</scope>
    <source>
        <strain evidence="4">JCM 16902</strain>
    </source>
</reference>